<comment type="caution">
    <text evidence="2">The sequence shown here is derived from an EMBL/GenBank/DDBJ whole genome shotgun (WGS) entry which is preliminary data.</text>
</comment>
<reference evidence="2 3" key="1">
    <citation type="journal article" date="2015" name="Genome Announc.">
        <title>Expanding the biotechnology potential of lactobacilli through comparative genomics of 213 strains and associated genera.</title>
        <authorList>
            <person name="Sun Z."/>
            <person name="Harris H.M."/>
            <person name="McCann A."/>
            <person name="Guo C."/>
            <person name="Argimon S."/>
            <person name="Zhang W."/>
            <person name="Yang X."/>
            <person name="Jeffery I.B."/>
            <person name="Cooney J.C."/>
            <person name="Kagawa T.F."/>
            <person name="Liu W."/>
            <person name="Song Y."/>
            <person name="Salvetti E."/>
            <person name="Wrobel A."/>
            <person name="Rasinkangas P."/>
            <person name="Parkhill J."/>
            <person name="Rea M.C."/>
            <person name="O'Sullivan O."/>
            <person name="Ritari J."/>
            <person name="Douillard F.P."/>
            <person name="Paul Ross R."/>
            <person name="Yang R."/>
            <person name="Briner A.E."/>
            <person name="Felis G.E."/>
            <person name="de Vos W.M."/>
            <person name="Barrangou R."/>
            <person name="Klaenhammer T.R."/>
            <person name="Caufield P.W."/>
            <person name="Cui Y."/>
            <person name="Zhang H."/>
            <person name="O'Toole P.W."/>
        </authorList>
    </citation>
    <scope>NUCLEOTIDE SEQUENCE [LARGE SCALE GENOMIC DNA]</scope>
    <source>
        <strain evidence="2 3">DSM 14500</strain>
    </source>
</reference>
<feature type="transmembrane region" description="Helical" evidence="1">
    <location>
        <begin position="31"/>
        <end position="58"/>
    </location>
</feature>
<protein>
    <submittedName>
        <fullName evidence="2">Uncharacterized protein</fullName>
    </submittedName>
</protein>
<proteinExistence type="predicted"/>
<keyword evidence="1" id="KW-0472">Membrane</keyword>
<accession>A0A0R1QNE6</accession>
<keyword evidence="1" id="KW-0812">Transmembrane</keyword>
<name>A0A0R1QNE6_9LACO</name>
<evidence type="ECO:0000313" key="3">
    <source>
        <dbReference type="Proteomes" id="UP000050872"/>
    </source>
</evidence>
<keyword evidence="3" id="KW-1185">Reference proteome</keyword>
<evidence type="ECO:0000313" key="2">
    <source>
        <dbReference type="EMBL" id="KRL46060.1"/>
    </source>
</evidence>
<evidence type="ECO:0000256" key="1">
    <source>
        <dbReference type="SAM" id="Phobius"/>
    </source>
</evidence>
<keyword evidence="1" id="KW-1133">Transmembrane helix</keyword>
<dbReference type="AlphaFoldDB" id="A0A0R1QNE6"/>
<organism evidence="2 3">
    <name type="scientific">Companilactobacillus mindensis DSM 14500</name>
    <dbReference type="NCBI Taxonomy" id="1423770"/>
    <lineage>
        <taxon>Bacteria</taxon>
        <taxon>Bacillati</taxon>
        <taxon>Bacillota</taxon>
        <taxon>Bacilli</taxon>
        <taxon>Lactobacillales</taxon>
        <taxon>Lactobacillaceae</taxon>
        <taxon>Companilactobacillus</taxon>
    </lineage>
</organism>
<dbReference type="EMBL" id="AZEZ01000002">
    <property type="protein sequence ID" value="KRL46060.1"/>
    <property type="molecule type" value="Genomic_DNA"/>
</dbReference>
<gene>
    <name evidence="2" type="ORF">FD29_GL001373</name>
</gene>
<sequence length="94" mass="11213">MPTKNAMQVYNQDQKLPKLFRTFNKRQYIELFIGLVTLFLRGIGGIFLIISLLDFYFFSAVLTVRNMNTGETFLMDKTEWQKYRKNYKQAKKSL</sequence>
<dbReference type="Proteomes" id="UP000050872">
    <property type="component" value="Unassembled WGS sequence"/>
</dbReference>
<dbReference type="PATRIC" id="fig|1423770.3.peg.1409"/>